<keyword evidence="3" id="KW-0813">Transport</keyword>
<name>A0ABW5M854_9BACT</name>
<evidence type="ECO:0000313" key="13">
    <source>
        <dbReference type="Proteomes" id="UP001597469"/>
    </source>
</evidence>
<sequence>MNTLPYLFIASLYLLLFYGCYWLFLRRNTFFGLNRTYLLGSIILSVTLPALKLPTRWADTAPTTINTINLPAFVVGTNTTSSHELTTAQWGWLLYSIGVVVMLARLGLNLRAVYRLIRQGEHEPQPGYTLVQLPDDSSPSFSFGSYLVLNKVDSLTKPAALIRHEEAHIRQRHTLDVLFVEVARVAFWFNPVLWLYKRSLQEVHEFLADQAVCQTAQPDYAQQLVAYALNVSPTTLTTPFVSVSTLKQRIIMLQKPASNRRALLAYTLVLPLAALLTMCTQPDQPVTSIERPAAFNQPARQAGIDGEIFTVVEHQPEFPGGIKKLGNYLQENLRYPAAAQKANVQGRVFLSFIVTKEGDIADVKLLKGIGFGADEEAIRVLKAMPRWQPGRQNGKAVNVRYNVPINFTLEEEISEPVDVSQLTHPKHFIVDGNEISESKFIERSKSEENWNVIKADPASQTIYISTKANSSNALSEVKRFIINGKEATQKEAEALAPSKIAKVEVFKEAGESRVAVTTK</sequence>
<reference evidence="13" key="1">
    <citation type="journal article" date="2019" name="Int. J. Syst. Evol. Microbiol.">
        <title>The Global Catalogue of Microorganisms (GCM) 10K type strain sequencing project: providing services to taxonomists for standard genome sequencing and annotation.</title>
        <authorList>
            <consortium name="The Broad Institute Genomics Platform"/>
            <consortium name="The Broad Institute Genome Sequencing Center for Infectious Disease"/>
            <person name="Wu L."/>
            <person name="Ma J."/>
        </authorList>
    </citation>
    <scope>NUCLEOTIDE SEQUENCE [LARGE SCALE GENOMIC DNA]</scope>
    <source>
        <strain evidence="13">KCTC 42805</strain>
    </source>
</reference>
<keyword evidence="7" id="KW-0653">Protein transport</keyword>
<evidence type="ECO:0000256" key="9">
    <source>
        <dbReference type="ARBA" id="ARBA00023136"/>
    </source>
</evidence>
<keyword evidence="9 10" id="KW-0472">Membrane</keyword>
<dbReference type="NCBIfam" id="TIGR01352">
    <property type="entry name" value="tonB_Cterm"/>
    <property type="match status" value="1"/>
</dbReference>
<evidence type="ECO:0000256" key="10">
    <source>
        <dbReference type="SAM" id="Phobius"/>
    </source>
</evidence>
<dbReference type="Pfam" id="PF03544">
    <property type="entry name" value="TonB_C"/>
    <property type="match status" value="1"/>
</dbReference>
<gene>
    <name evidence="12" type="ORF">ACFSUS_19540</name>
</gene>
<evidence type="ECO:0000256" key="1">
    <source>
        <dbReference type="ARBA" id="ARBA00004383"/>
    </source>
</evidence>
<dbReference type="SUPFAM" id="SSF74653">
    <property type="entry name" value="TolA/TonB C-terminal domain"/>
    <property type="match status" value="1"/>
</dbReference>
<evidence type="ECO:0000256" key="2">
    <source>
        <dbReference type="ARBA" id="ARBA00006555"/>
    </source>
</evidence>
<dbReference type="PANTHER" id="PTHR33446">
    <property type="entry name" value="PROTEIN TONB-RELATED"/>
    <property type="match status" value="1"/>
</dbReference>
<feature type="transmembrane region" description="Helical" evidence="10">
    <location>
        <begin position="6"/>
        <end position="24"/>
    </location>
</feature>
<accession>A0ABW5M854</accession>
<evidence type="ECO:0000256" key="3">
    <source>
        <dbReference type="ARBA" id="ARBA00022448"/>
    </source>
</evidence>
<dbReference type="PANTHER" id="PTHR33446:SF2">
    <property type="entry name" value="PROTEIN TONB"/>
    <property type="match status" value="1"/>
</dbReference>
<comment type="caution">
    <text evidence="12">The sequence shown here is derived from an EMBL/GenBank/DDBJ whole genome shotgun (WGS) entry which is preliminary data.</text>
</comment>
<evidence type="ECO:0000259" key="11">
    <source>
        <dbReference type="PROSITE" id="PS52015"/>
    </source>
</evidence>
<dbReference type="Proteomes" id="UP001597469">
    <property type="component" value="Unassembled WGS sequence"/>
</dbReference>
<dbReference type="InterPro" id="IPR006260">
    <property type="entry name" value="TonB/TolA_C"/>
</dbReference>
<evidence type="ECO:0000313" key="12">
    <source>
        <dbReference type="EMBL" id="MFD2572844.1"/>
    </source>
</evidence>
<evidence type="ECO:0000256" key="5">
    <source>
        <dbReference type="ARBA" id="ARBA00022519"/>
    </source>
</evidence>
<dbReference type="InterPro" id="IPR051045">
    <property type="entry name" value="TonB-dependent_transducer"/>
</dbReference>
<evidence type="ECO:0000256" key="8">
    <source>
        <dbReference type="ARBA" id="ARBA00022989"/>
    </source>
</evidence>
<proteinExistence type="inferred from homology"/>
<dbReference type="PROSITE" id="PS52015">
    <property type="entry name" value="TONB_CTD"/>
    <property type="match status" value="1"/>
</dbReference>
<keyword evidence="6 10" id="KW-0812">Transmembrane</keyword>
<feature type="transmembrane region" description="Helical" evidence="10">
    <location>
        <begin position="262"/>
        <end position="278"/>
    </location>
</feature>
<evidence type="ECO:0000256" key="4">
    <source>
        <dbReference type="ARBA" id="ARBA00022475"/>
    </source>
</evidence>
<protein>
    <submittedName>
        <fullName evidence="12">TonB family protein</fullName>
    </submittedName>
</protein>
<evidence type="ECO:0000256" key="7">
    <source>
        <dbReference type="ARBA" id="ARBA00022927"/>
    </source>
</evidence>
<feature type="transmembrane region" description="Helical" evidence="10">
    <location>
        <begin position="36"/>
        <end position="53"/>
    </location>
</feature>
<dbReference type="RefSeq" id="WP_381525435.1">
    <property type="nucleotide sequence ID" value="NZ_JBHULN010000013.1"/>
</dbReference>
<organism evidence="12 13">
    <name type="scientific">Spirosoma soli</name>
    <dbReference type="NCBI Taxonomy" id="1770529"/>
    <lineage>
        <taxon>Bacteria</taxon>
        <taxon>Pseudomonadati</taxon>
        <taxon>Bacteroidota</taxon>
        <taxon>Cytophagia</taxon>
        <taxon>Cytophagales</taxon>
        <taxon>Cytophagaceae</taxon>
        <taxon>Spirosoma</taxon>
    </lineage>
</organism>
<dbReference type="InterPro" id="IPR008756">
    <property type="entry name" value="Peptidase_M56"/>
</dbReference>
<comment type="subcellular location">
    <subcellularLocation>
        <location evidence="1">Cell inner membrane</location>
        <topology evidence="1">Single-pass membrane protein</topology>
        <orientation evidence="1">Periplasmic side</orientation>
    </subcellularLocation>
</comment>
<dbReference type="Gene3D" id="3.30.1150.10">
    <property type="match status" value="1"/>
</dbReference>
<dbReference type="InterPro" id="IPR037682">
    <property type="entry name" value="TonB_C"/>
</dbReference>
<feature type="domain" description="TonB C-terminal" evidence="11">
    <location>
        <begin position="320"/>
        <end position="416"/>
    </location>
</feature>
<dbReference type="Pfam" id="PF05569">
    <property type="entry name" value="Peptidase_M56"/>
    <property type="match status" value="1"/>
</dbReference>
<feature type="transmembrane region" description="Helical" evidence="10">
    <location>
        <begin position="90"/>
        <end position="108"/>
    </location>
</feature>
<evidence type="ECO:0000256" key="6">
    <source>
        <dbReference type="ARBA" id="ARBA00022692"/>
    </source>
</evidence>
<dbReference type="EMBL" id="JBHULN010000013">
    <property type="protein sequence ID" value="MFD2572844.1"/>
    <property type="molecule type" value="Genomic_DNA"/>
</dbReference>
<dbReference type="CDD" id="cd07341">
    <property type="entry name" value="M56_BlaR1_MecR1_like"/>
    <property type="match status" value="1"/>
</dbReference>
<keyword evidence="5" id="KW-0997">Cell inner membrane</keyword>
<keyword evidence="4" id="KW-1003">Cell membrane</keyword>
<keyword evidence="8 10" id="KW-1133">Transmembrane helix</keyword>
<keyword evidence="13" id="KW-1185">Reference proteome</keyword>
<comment type="similarity">
    <text evidence="2">Belongs to the TonB family.</text>
</comment>